<protein>
    <submittedName>
        <fullName evidence="1">Uncharacterized protein</fullName>
    </submittedName>
</protein>
<evidence type="ECO:0000313" key="2">
    <source>
        <dbReference type="Proteomes" id="UP000013827"/>
    </source>
</evidence>
<dbReference type="HOGENOM" id="CLU_554851_0_0_1"/>
<reference evidence="1" key="2">
    <citation type="submission" date="2024-10" db="UniProtKB">
        <authorList>
            <consortium name="EnsemblProtists"/>
        </authorList>
    </citation>
    <scope>IDENTIFICATION</scope>
</reference>
<dbReference type="Proteomes" id="UP000013827">
    <property type="component" value="Unassembled WGS sequence"/>
</dbReference>
<dbReference type="PaxDb" id="2903-EOD29261"/>
<keyword evidence="2" id="KW-1185">Reference proteome</keyword>
<proteinExistence type="predicted"/>
<accession>A0A0D3K0H6</accession>
<dbReference type="EnsemblProtists" id="EOD29261">
    <property type="protein sequence ID" value="EOD29261"/>
    <property type="gene ID" value="EMIHUDRAFT_463001"/>
</dbReference>
<dbReference type="KEGG" id="ehx:EMIHUDRAFT_463001"/>
<organism evidence="1 2">
    <name type="scientific">Emiliania huxleyi (strain CCMP1516)</name>
    <dbReference type="NCBI Taxonomy" id="280463"/>
    <lineage>
        <taxon>Eukaryota</taxon>
        <taxon>Haptista</taxon>
        <taxon>Haptophyta</taxon>
        <taxon>Prymnesiophyceae</taxon>
        <taxon>Isochrysidales</taxon>
        <taxon>Noelaerhabdaceae</taxon>
        <taxon>Emiliania</taxon>
    </lineage>
</organism>
<dbReference type="AlphaFoldDB" id="A0A0D3K0H6"/>
<evidence type="ECO:0000313" key="1">
    <source>
        <dbReference type="EnsemblProtists" id="EOD29261"/>
    </source>
</evidence>
<dbReference type="GeneID" id="19046610"/>
<name>A0A0D3K0H6_EMIH1</name>
<sequence length="492" mass="51798">MGCCSSRTHHFDADELDKPSSGELDKPSSGELVERLVQQHAAAAANQSEGEVDCWAPIGAGLCPILPLPLSISAVRAALGEGCSDELAAFVEREARREYTEASTAFELVVASVAYDNSGVMHAVNGLLARVVAFVRAVAARKHEEGGGDTEAEAFVEEFMAKTFSTSGRGGGFGAFGSDPEAVRDLLADSSEERLREKTGVVNQEALLLAALEATDAREEGWGVAGGEEEALARQLGIDFAFFCERRAPAASSEDGHGIESIVAQLSSPSIRRALTPLARQLEFRTLASEASQKSATRVHEGTLAALDMGLSPAESTFAARLRAAAPAAAADADAMPWFSGDAAGLPLRASSSGTTFQILTIARYLGVPAEEMPLLRLAAVAFLCPQHHSFLEVMLGASEYCGAGPLAAGADCWQHLLPRDYCFQLPGGGGAVTRDSLNAEIEAEMRGVGDISAAGALSDYAQLLGKYRSAWPAQRLSPDNLRKIAARFQPC</sequence>
<dbReference type="RefSeq" id="XP_005781690.1">
    <property type="nucleotide sequence ID" value="XM_005781633.1"/>
</dbReference>
<reference evidence="2" key="1">
    <citation type="journal article" date="2013" name="Nature">
        <title>Pan genome of the phytoplankton Emiliania underpins its global distribution.</title>
        <authorList>
            <person name="Read B.A."/>
            <person name="Kegel J."/>
            <person name="Klute M.J."/>
            <person name="Kuo A."/>
            <person name="Lefebvre S.C."/>
            <person name="Maumus F."/>
            <person name="Mayer C."/>
            <person name="Miller J."/>
            <person name="Monier A."/>
            <person name="Salamov A."/>
            <person name="Young J."/>
            <person name="Aguilar M."/>
            <person name="Claverie J.M."/>
            <person name="Frickenhaus S."/>
            <person name="Gonzalez K."/>
            <person name="Herman E.K."/>
            <person name="Lin Y.C."/>
            <person name="Napier J."/>
            <person name="Ogata H."/>
            <person name="Sarno A.F."/>
            <person name="Shmutz J."/>
            <person name="Schroeder D."/>
            <person name="de Vargas C."/>
            <person name="Verret F."/>
            <person name="von Dassow P."/>
            <person name="Valentin K."/>
            <person name="Van de Peer Y."/>
            <person name="Wheeler G."/>
            <person name="Dacks J.B."/>
            <person name="Delwiche C.F."/>
            <person name="Dyhrman S.T."/>
            <person name="Glockner G."/>
            <person name="John U."/>
            <person name="Richards T."/>
            <person name="Worden A.Z."/>
            <person name="Zhang X."/>
            <person name="Grigoriev I.V."/>
            <person name="Allen A.E."/>
            <person name="Bidle K."/>
            <person name="Borodovsky M."/>
            <person name="Bowler C."/>
            <person name="Brownlee C."/>
            <person name="Cock J.M."/>
            <person name="Elias M."/>
            <person name="Gladyshev V.N."/>
            <person name="Groth M."/>
            <person name="Guda C."/>
            <person name="Hadaegh A."/>
            <person name="Iglesias-Rodriguez M.D."/>
            <person name="Jenkins J."/>
            <person name="Jones B.M."/>
            <person name="Lawson T."/>
            <person name="Leese F."/>
            <person name="Lindquist E."/>
            <person name="Lobanov A."/>
            <person name="Lomsadze A."/>
            <person name="Malik S.B."/>
            <person name="Marsh M.E."/>
            <person name="Mackinder L."/>
            <person name="Mock T."/>
            <person name="Mueller-Roeber B."/>
            <person name="Pagarete A."/>
            <person name="Parker M."/>
            <person name="Probert I."/>
            <person name="Quesneville H."/>
            <person name="Raines C."/>
            <person name="Rensing S.A."/>
            <person name="Riano-Pachon D.M."/>
            <person name="Richier S."/>
            <person name="Rokitta S."/>
            <person name="Shiraiwa Y."/>
            <person name="Soanes D.M."/>
            <person name="van der Giezen M."/>
            <person name="Wahlund T.M."/>
            <person name="Williams B."/>
            <person name="Wilson W."/>
            <person name="Wolfe G."/>
            <person name="Wurch L.L."/>
        </authorList>
    </citation>
    <scope>NUCLEOTIDE SEQUENCE</scope>
</reference>